<dbReference type="Proteomes" id="UP001597453">
    <property type="component" value="Unassembled WGS sequence"/>
</dbReference>
<keyword evidence="3" id="KW-1185">Reference proteome</keyword>
<dbReference type="InterPro" id="IPR050563">
    <property type="entry name" value="4-hydroxybenzoyl-CoA_TE"/>
</dbReference>
<dbReference type="PANTHER" id="PTHR31793">
    <property type="entry name" value="4-HYDROXYBENZOYL-COA THIOESTERASE FAMILY MEMBER"/>
    <property type="match status" value="1"/>
</dbReference>
<sequence length="207" mass="23187">MNELRCWTTETATGTRRFHVPVVVRWRDQDAYGHVNNATVFTLLEEARIQAFWKPAESADADQHPLSTTSTGGARTHSLVASHVIEYKAPISHSDHPIEVVLWISHLGSASAELSYEVWNSALEGERILHVQARTTLVFIDAETLRPRRVTDEERQAWTPYMDAPVILRSDRKTVERFADAQPSEPITQALNLPESAAPTGAPQGKR</sequence>
<dbReference type="CDD" id="cd00586">
    <property type="entry name" value="4HBT"/>
    <property type="match status" value="1"/>
</dbReference>
<dbReference type="SUPFAM" id="SSF54637">
    <property type="entry name" value="Thioesterase/thiol ester dehydrase-isomerase"/>
    <property type="match status" value="1"/>
</dbReference>
<dbReference type="EMBL" id="JBHUNF010000003">
    <property type="protein sequence ID" value="MFD2674822.1"/>
    <property type="molecule type" value="Genomic_DNA"/>
</dbReference>
<dbReference type="GO" id="GO:0016787">
    <property type="term" value="F:hydrolase activity"/>
    <property type="evidence" value="ECO:0007669"/>
    <property type="project" value="UniProtKB-KW"/>
</dbReference>
<dbReference type="Pfam" id="PF13279">
    <property type="entry name" value="4HBT_2"/>
    <property type="match status" value="1"/>
</dbReference>
<reference evidence="3" key="1">
    <citation type="journal article" date="2019" name="Int. J. Syst. Evol. Microbiol.">
        <title>The Global Catalogue of Microorganisms (GCM) 10K type strain sequencing project: providing services to taxonomists for standard genome sequencing and annotation.</title>
        <authorList>
            <consortium name="The Broad Institute Genomics Platform"/>
            <consortium name="The Broad Institute Genome Sequencing Center for Infectious Disease"/>
            <person name="Wu L."/>
            <person name="Ma J."/>
        </authorList>
    </citation>
    <scope>NUCLEOTIDE SEQUENCE [LARGE SCALE GENOMIC DNA]</scope>
    <source>
        <strain evidence="3">TISTR 1511</strain>
    </source>
</reference>
<feature type="region of interest" description="Disordered" evidence="1">
    <location>
        <begin position="183"/>
        <end position="207"/>
    </location>
</feature>
<accession>A0ABW5RI96</accession>
<dbReference type="PANTHER" id="PTHR31793:SF24">
    <property type="entry name" value="LONG-CHAIN ACYL-COA THIOESTERASE FADM"/>
    <property type="match status" value="1"/>
</dbReference>
<organism evidence="2 3">
    <name type="scientific">Gulosibacter bifidus</name>
    <dbReference type="NCBI Taxonomy" id="272239"/>
    <lineage>
        <taxon>Bacteria</taxon>
        <taxon>Bacillati</taxon>
        <taxon>Actinomycetota</taxon>
        <taxon>Actinomycetes</taxon>
        <taxon>Micrococcales</taxon>
        <taxon>Microbacteriaceae</taxon>
        <taxon>Gulosibacter</taxon>
    </lineage>
</organism>
<protein>
    <submittedName>
        <fullName evidence="2">Acyl-CoA thioesterase</fullName>
        <ecNumber evidence="2">3.1.2.-</ecNumber>
    </submittedName>
</protein>
<proteinExistence type="predicted"/>
<gene>
    <name evidence="2" type="ORF">ACFSUQ_05850</name>
</gene>
<dbReference type="EC" id="3.1.2.-" evidence="2"/>
<keyword evidence="2" id="KW-0378">Hydrolase</keyword>
<evidence type="ECO:0000256" key="1">
    <source>
        <dbReference type="SAM" id="MobiDB-lite"/>
    </source>
</evidence>
<dbReference type="InterPro" id="IPR029069">
    <property type="entry name" value="HotDog_dom_sf"/>
</dbReference>
<comment type="caution">
    <text evidence="2">The sequence shown here is derived from an EMBL/GenBank/DDBJ whole genome shotgun (WGS) entry which is preliminary data.</text>
</comment>
<evidence type="ECO:0000313" key="3">
    <source>
        <dbReference type="Proteomes" id="UP001597453"/>
    </source>
</evidence>
<name>A0ABW5RI96_9MICO</name>
<evidence type="ECO:0000313" key="2">
    <source>
        <dbReference type="EMBL" id="MFD2674822.1"/>
    </source>
</evidence>
<dbReference type="RefSeq" id="WP_083524453.1">
    <property type="nucleotide sequence ID" value="NZ_JBHUNF010000003.1"/>
</dbReference>
<dbReference type="Gene3D" id="3.10.129.10">
    <property type="entry name" value="Hotdog Thioesterase"/>
    <property type="match status" value="1"/>
</dbReference>